<reference evidence="1 2" key="1">
    <citation type="submission" date="2016-03" db="EMBL/GenBank/DDBJ databases">
        <title>Comparative genomics of the ectomycorrhizal sister species Rhizopogon vinicolor and Rhizopogon vesiculosus (Basidiomycota: Boletales) reveals a divergence of the mating type B locus.</title>
        <authorList>
            <person name="Mujic A.B."/>
            <person name="Kuo A."/>
            <person name="Tritt A."/>
            <person name="Lipzen A."/>
            <person name="Chen C."/>
            <person name="Johnson J."/>
            <person name="Sharma A."/>
            <person name="Barry K."/>
            <person name="Grigoriev I.V."/>
            <person name="Spatafora J.W."/>
        </authorList>
    </citation>
    <scope>NUCLEOTIDE SEQUENCE [LARGE SCALE GENOMIC DNA]</scope>
    <source>
        <strain evidence="1 2">AM-OR11-056</strain>
    </source>
</reference>
<dbReference type="EMBL" id="LVVM01004412">
    <property type="protein sequence ID" value="OJA12952.1"/>
    <property type="molecule type" value="Genomic_DNA"/>
</dbReference>
<organism evidence="1 2">
    <name type="scientific">Rhizopogon vesiculosus</name>
    <dbReference type="NCBI Taxonomy" id="180088"/>
    <lineage>
        <taxon>Eukaryota</taxon>
        <taxon>Fungi</taxon>
        <taxon>Dikarya</taxon>
        <taxon>Basidiomycota</taxon>
        <taxon>Agaricomycotina</taxon>
        <taxon>Agaricomycetes</taxon>
        <taxon>Agaricomycetidae</taxon>
        <taxon>Boletales</taxon>
        <taxon>Suillineae</taxon>
        <taxon>Rhizopogonaceae</taxon>
        <taxon>Rhizopogon</taxon>
    </lineage>
</organism>
<comment type="caution">
    <text evidence="1">The sequence shown here is derived from an EMBL/GenBank/DDBJ whole genome shotgun (WGS) entry which is preliminary data.</text>
</comment>
<name>A0A1J8QHT0_9AGAM</name>
<protein>
    <submittedName>
        <fullName evidence="1">Uncharacterized protein</fullName>
    </submittedName>
</protein>
<keyword evidence="2" id="KW-1185">Reference proteome</keyword>
<gene>
    <name evidence="1" type="ORF">AZE42_11668</name>
</gene>
<dbReference type="Proteomes" id="UP000183567">
    <property type="component" value="Unassembled WGS sequence"/>
</dbReference>
<proteinExistence type="predicted"/>
<accession>A0A1J8QHT0</accession>
<evidence type="ECO:0000313" key="1">
    <source>
        <dbReference type="EMBL" id="OJA12952.1"/>
    </source>
</evidence>
<dbReference type="OrthoDB" id="2692685at2759"/>
<sequence>MTLVLDDPAWLINVQRILSYPIVASIALVVYDWGEPEGGTCGRDY</sequence>
<dbReference type="AlphaFoldDB" id="A0A1J8QHT0"/>
<evidence type="ECO:0000313" key="2">
    <source>
        <dbReference type="Proteomes" id="UP000183567"/>
    </source>
</evidence>